<dbReference type="Pfam" id="PF12146">
    <property type="entry name" value="Hydrolase_4"/>
    <property type="match status" value="1"/>
</dbReference>
<dbReference type="InterPro" id="IPR022742">
    <property type="entry name" value="Hydrolase_4"/>
</dbReference>
<dbReference type="STRING" id="1032480.MLP_52210"/>
<dbReference type="PANTHER" id="PTHR43433">
    <property type="entry name" value="HYDROLASE, ALPHA/BETA FOLD FAMILY PROTEIN"/>
    <property type="match status" value="1"/>
</dbReference>
<dbReference type="InterPro" id="IPR000073">
    <property type="entry name" value="AB_hydrolase_1"/>
</dbReference>
<keyword evidence="3" id="KW-1185">Reference proteome</keyword>
<dbReference type="HOGENOM" id="CLU_020336_4_2_11"/>
<dbReference type="EMBL" id="AP012204">
    <property type="protein sequence ID" value="BAK38235.1"/>
    <property type="molecule type" value="Genomic_DNA"/>
</dbReference>
<evidence type="ECO:0000259" key="1">
    <source>
        <dbReference type="Pfam" id="PF12146"/>
    </source>
</evidence>
<dbReference type="InterPro" id="IPR050471">
    <property type="entry name" value="AB_hydrolase"/>
</dbReference>
<evidence type="ECO:0000313" key="2">
    <source>
        <dbReference type="EMBL" id="BAK38235.1"/>
    </source>
</evidence>
<gene>
    <name evidence="2" type="ordered locus">MLP_52210</name>
</gene>
<dbReference type="AlphaFoldDB" id="F5XIJ7"/>
<evidence type="ECO:0000313" key="3">
    <source>
        <dbReference type="Proteomes" id="UP000007947"/>
    </source>
</evidence>
<reference evidence="2 3" key="1">
    <citation type="submission" date="2011-05" db="EMBL/GenBank/DDBJ databases">
        <title>Whole genome sequence of Microlunatus phosphovorus NM-1.</title>
        <authorList>
            <person name="Hosoyama A."/>
            <person name="Sasaki K."/>
            <person name="Harada T."/>
            <person name="Igarashi R."/>
            <person name="Kawakoshi A."/>
            <person name="Sasagawa M."/>
            <person name="Fukada J."/>
            <person name="Nakamura S."/>
            <person name="Katano Y."/>
            <person name="Hanada S."/>
            <person name="Kamagata Y."/>
            <person name="Nakamura N."/>
            <person name="Yamazaki S."/>
            <person name="Fujita N."/>
        </authorList>
    </citation>
    <scope>NUCLEOTIDE SEQUENCE [LARGE SCALE GENOMIC DNA]</scope>
    <source>
        <strain evidence="3">ATCC 700054 / DSM 10555 / JCM 9379 / NBRC 101784 / NCIMB 13414 / VKM Ac-1990 / NM-1</strain>
    </source>
</reference>
<dbReference type="GO" id="GO:0003824">
    <property type="term" value="F:catalytic activity"/>
    <property type="evidence" value="ECO:0007669"/>
    <property type="project" value="UniProtKB-ARBA"/>
</dbReference>
<name>F5XIJ7_MICPN</name>
<organism evidence="2 3">
    <name type="scientific">Microlunatus phosphovorus (strain ATCC 700054 / DSM 10555 / JCM 9379 / NBRC 101784 / NCIMB 13414 / VKM Ac-1990 / NM-1)</name>
    <dbReference type="NCBI Taxonomy" id="1032480"/>
    <lineage>
        <taxon>Bacteria</taxon>
        <taxon>Bacillati</taxon>
        <taxon>Actinomycetota</taxon>
        <taxon>Actinomycetes</taxon>
        <taxon>Propionibacteriales</taxon>
        <taxon>Propionibacteriaceae</taxon>
        <taxon>Microlunatus</taxon>
    </lineage>
</organism>
<dbReference type="PRINTS" id="PR00111">
    <property type="entry name" value="ABHYDROLASE"/>
</dbReference>
<dbReference type="eggNOG" id="COG2267">
    <property type="taxonomic scope" value="Bacteria"/>
</dbReference>
<dbReference type="SUPFAM" id="SSF53474">
    <property type="entry name" value="alpha/beta-Hydrolases"/>
    <property type="match status" value="1"/>
</dbReference>
<dbReference type="PANTHER" id="PTHR43433:SF5">
    <property type="entry name" value="AB HYDROLASE-1 DOMAIN-CONTAINING PROTEIN"/>
    <property type="match status" value="1"/>
</dbReference>
<dbReference type="KEGG" id="mph:MLP_52210"/>
<sequence>MDLFGLSIGGMVAQETTRQAPDLIDRLILAGTGPQGGPGEAAMTGVTVRAILRGLATFTNPTTLLFFTRTPTGSQAAKSYQARLKRRSAGPDKPVTAAVIRAQLRAVNRWGHQQPGPNKFTGPVLIPHGDSDRMVPAGNADALLTRLPDAEVRIFADSGHGVVPQNHRSVTELTSGFLRR</sequence>
<dbReference type="InterPro" id="IPR029058">
    <property type="entry name" value="AB_hydrolase_fold"/>
</dbReference>
<dbReference type="Proteomes" id="UP000007947">
    <property type="component" value="Chromosome"/>
</dbReference>
<protein>
    <recommendedName>
        <fullName evidence="1">Serine aminopeptidase S33 domain-containing protein</fullName>
    </recommendedName>
</protein>
<feature type="domain" description="Serine aminopeptidase S33" evidence="1">
    <location>
        <begin position="3"/>
        <end position="161"/>
    </location>
</feature>
<proteinExistence type="predicted"/>
<dbReference type="Gene3D" id="3.40.50.1820">
    <property type="entry name" value="alpha/beta hydrolase"/>
    <property type="match status" value="1"/>
</dbReference>
<accession>F5XIJ7</accession>